<dbReference type="PANTHER" id="PTHR42928:SF5">
    <property type="entry name" value="BLR1237 PROTEIN"/>
    <property type="match status" value="1"/>
</dbReference>
<protein>
    <submittedName>
        <fullName evidence="3">Tripartite tricarboxylate transporter substrate binding protein</fullName>
    </submittedName>
</protein>
<sequence length="326" mass="34234">MSLTRRLLLTSAIASAALLSTGLQAATYPDKPVTIVVSYPPGADTDAMARLFADQLTHRLGQPVVVENRPGAGGTIGNGTVARATADGYTLLYTPNPFTTAPLVMNLPEGASYDVLDGFDPIILAGHQAVLVVAHPDTGIETIDDLVTQARNGPNLSYGTPGAGSPMHIAAEWLNREAEIDVLHIPYRGVSPIVPDVLAGHIDLGYVTYGPVAQLIESGRLNLVAITDPQRSPVLEGIPTIAEQGYEAVQLGAWHGLMAPKGTPEEIIETLNAQMNAILEMPEVIEQMARFGAVPAGGEPAALAEINADDYARLAAIIEELGITAD</sequence>
<dbReference type="InterPro" id="IPR042100">
    <property type="entry name" value="Bug_dom1"/>
</dbReference>
<evidence type="ECO:0000256" key="1">
    <source>
        <dbReference type="ARBA" id="ARBA00006987"/>
    </source>
</evidence>
<comment type="similarity">
    <text evidence="1">Belongs to the UPF0065 (bug) family.</text>
</comment>
<dbReference type="EMBL" id="JABFUC010000002">
    <property type="protein sequence ID" value="MCG6656766.1"/>
    <property type="molecule type" value="Genomic_DNA"/>
</dbReference>
<dbReference type="Pfam" id="PF03401">
    <property type="entry name" value="TctC"/>
    <property type="match status" value="1"/>
</dbReference>
<dbReference type="Gene3D" id="3.40.190.10">
    <property type="entry name" value="Periplasmic binding protein-like II"/>
    <property type="match status" value="1"/>
</dbReference>
<organism evidence="3 4">
    <name type="scientific">Billgrantia campisalis</name>
    <dbReference type="NCBI Taxonomy" id="74661"/>
    <lineage>
        <taxon>Bacteria</taxon>
        <taxon>Pseudomonadati</taxon>
        <taxon>Pseudomonadota</taxon>
        <taxon>Gammaproteobacteria</taxon>
        <taxon>Oceanospirillales</taxon>
        <taxon>Halomonadaceae</taxon>
        <taxon>Billgrantia</taxon>
    </lineage>
</organism>
<dbReference type="SUPFAM" id="SSF53850">
    <property type="entry name" value="Periplasmic binding protein-like II"/>
    <property type="match status" value="1"/>
</dbReference>
<dbReference type="PANTHER" id="PTHR42928">
    <property type="entry name" value="TRICARBOXYLATE-BINDING PROTEIN"/>
    <property type="match status" value="1"/>
</dbReference>
<evidence type="ECO:0000313" key="3">
    <source>
        <dbReference type="EMBL" id="MCG6656766.1"/>
    </source>
</evidence>
<comment type="caution">
    <text evidence="3">The sequence shown here is derived from an EMBL/GenBank/DDBJ whole genome shotgun (WGS) entry which is preliminary data.</text>
</comment>
<keyword evidence="4" id="KW-1185">Reference proteome</keyword>
<dbReference type="CDD" id="cd07012">
    <property type="entry name" value="PBP2_Bug_TTT"/>
    <property type="match status" value="1"/>
</dbReference>
<dbReference type="PIRSF" id="PIRSF017082">
    <property type="entry name" value="YflP"/>
    <property type="match status" value="1"/>
</dbReference>
<proteinExistence type="inferred from homology"/>
<evidence type="ECO:0000313" key="4">
    <source>
        <dbReference type="Proteomes" id="UP000814385"/>
    </source>
</evidence>
<dbReference type="RefSeq" id="WP_238975803.1">
    <property type="nucleotide sequence ID" value="NZ_JABFUC010000002.1"/>
</dbReference>
<dbReference type="Proteomes" id="UP000814385">
    <property type="component" value="Unassembled WGS sequence"/>
</dbReference>
<name>A0ABS9P4Q9_9GAMM</name>
<evidence type="ECO:0000256" key="2">
    <source>
        <dbReference type="SAM" id="SignalP"/>
    </source>
</evidence>
<keyword evidence="2" id="KW-0732">Signal</keyword>
<dbReference type="InterPro" id="IPR005064">
    <property type="entry name" value="BUG"/>
</dbReference>
<accession>A0ABS9P4Q9</accession>
<feature type="chain" id="PRO_5045601630" evidence="2">
    <location>
        <begin position="26"/>
        <end position="326"/>
    </location>
</feature>
<reference evidence="3 4" key="1">
    <citation type="submission" date="2020-05" db="EMBL/GenBank/DDBJ databases">
        <title>Comparative genomic analysis of denitrifying bacteria from Halomonas genus.</title>
        <authorList>
            <person name="Wang L."/>
            <person name="Shao Z."/>
        </authorList>
    </citation>
    <scope>NUCLEOTIDE SEQUENCE [LARGE SCALE GENOMIC DNA]</scope>
    <source>
        <strain evidence="3 4">A4</strain>
    </source>
</reference>
<gene>
    <name evidence="3" type="ORF">HOP52_03115</name>
</gene>
<feature type="signal peptide" evidence="2">
    <location>
        <begin position="1"/>
        <end position="25"/>
    </location>
</feature>
<dbReference type="Gene3D" id="3.40.190.150">
    <property type="entry name" value="Bordetella uptake gene, domain 1"/>
    <property type="match status" value="1"/>
</dbReference>